<name>A0A0H4IT56_9CAUD</name>
<protein>
    <submittedName>
        <fullName evidence="1">Uncharacterized protein</fullName>
    </submittedName>
</protein>
<dbReference type="RefSeq" id="YP_009225609.1">
    <property type="nucleotide sequence ID" value="NC_029094.1"/>
</dbReference>
<organism evidence="1 2">
    <name type="scientific">Pseudoalteromonas phage H101</name>
    <dbReference type="NCBI Taxonomy" id="1654919"/>
    <lineage>
        <taxon>Viruses</taxon>
        <taxon>Duplodnaviria</taxon>
        <taxon>Heunggongvirae</taxon>
        <taxon>Uroviricota</taxon>
        <taxon>Caudoviricetes</taxon>
        <taxon>Shandongvirus</taxon>
        <taxon>Shandongvirus H101</taxon>
    </lineage>
</organism>
<evidence type="ECO:0000313" key="2">
    <source>
        <dbReference type="Proteomes" id="UP000202763"/>
    </source>
</evidence>
<dbReference type="Proteomes" id="UP000202763">
    <property type="component" value="Segment"/>
</dbReference>
<dbReference type="KEGG" id="vg:26796670"/>
<evidence type="ECO:0000313" key="1">
    <source>
        <dbReference type="EMBL" id="AKO61076.1"/>
    </source>
</evidence>
<dbReference type="EMBL" id="KR534323">
    <property type="protein sequence ID" value="AKO61076.1"/>
    <property type="molecule type" value="Genomic_DNA"/>
</dbReference>
<keyword evidence="2" id="KW-1185">Reference proteome</keyword>
<proteinExistence type="predicted"/>
<accession>A0A0H4IT56</accession>
<sequence>MSKTIWFAYDKTESGDDFQVGAWSFEPSDSVVAEVILEKYDWLIEPEYVSLPAEDACEESLIYWDVVCLDILE</sequence>
<reference evidence="1 2" key="1">
    <citation type="submission" date="2015-05" db="EMBL/GenBank/DDBJ databases">
        <authorList>
            <person name="Wang D.B."/>
            <person name="Wang M."/>
        </authorList>
    </citation>
    <scope>NUCLEOTIDE SEQUENCE [LARGE SCALE GENOMIC DNA]</scope>
</reference>
<dbReference type="GeneID" id="26796670"/>